<feature type="signal peptide" evidence="3">
    <location>
        <begin position="1"/>
        <end position="20"/>
    </location>
</feature>
<gene>
    <name evidence="4" type="ORF">Zmor_010983</name>
</gene>
<dbReference type="GO" id="GO:0006309">
    <property type="term" value="P:apoptotic DNA fragmentation"/>
    <property type="evidence" value="ECO:0007669"/>
    <property type="project" value="TreeGrafter"/>
</dbReference>
<evidence type="ECO:0000313" key="4">
    <source>
        <dbReference type="EMBL" id="KAJ3659287.1"/>
    </source>
</evidence>
<dbReference type="InterPro" id="IPR004947">
    <property type="entry name" value="DNase_II"/>
</dbReference>
<accession>A0AA38MKF5</accession>
<feature type="chain" id="PRO_5041259009" evidence="3">
    <location>
        <begin position="21"/>
        <end position="355"/>
    </location>
</feature>
<dbReference type="GO" id="GO:0004531">
    <property type="term" value="F:deoxyribonuclease II activity"/>
    <property type="evidence" value="ECO:0007669"/>
    <property type="project" value="InterPro"/>
</dbReference>
<sequence>MWGCAFTFYIQCLHIFSGHAIITIAIQCRDDNNQDVDWFAVYKIPKMTHENHLIKDGFAYTYVTSENYSQWTLSQYSVNDSRSMIGNTLNPFYSEKKNLSYVLYNDQPPNEPSKPYKGHTKGVILADVDGGLWLVHSVPHFLPLSSKYEYSPTGTVKGQSFLCISLDLKNLNKVGIQLQYNEPQIYASYIEEILDTKLSHIVDAVSGTVVTKPPWYNEITINSKSGVQFISFAKTKQFGKDLYHDWIAPALHTDLFVETWLNGVGELPSNCSNSVSVWNVNIVGLPVTDVSFRNTEDHSKWAVSVLGPWTCIGDINRMNHQKFRGGGSVCLNNQKLAKIYLGCVEAFQKCISNFL</sequence>
<comment type="similarity">
    <text evidence="1">Belongs to the DNase II family.</text>
</comment>
<keyword evidence="5" id="KW-1185">Reference proteome</keyword>
<dbReference type="Pfam" id="PF03265">
    <property type="entry name" value="DNase_II"/>
    <property type="match status" value="1"/>
</dbReference>
<evidence type="ECO:0000256" key="3">
    <source>
        <dbReference type="SAM" id="SignalP"/>
    </source>
</evidence>
<dbReference type="CDD" id="cd09121">
    <property type="entry name" value="PLDc_DNaseII_2"/>
    <property type="match status" value="1"/>
</dbReference>
<evidence type="ECO:0000256" key="2">
    <source>
        <dbReference type="ARBA" id="ARBA00022801"/>
    </source>
</evidence>
<keyword evidence="3" id="KW-0732">Signal</keyword>
<keyword evidence="2" id="KW-0378">Hydrolase</keyword>
<dbReference type="Proteomes" id="UP001168821">
    <property type="component" value="Unassembled WGS sequence"/>
</dbReference>
<dbReference type="AlphaFoldDB" id="A0AA38MKF5"/>
<reference evidence="4" key="1">
    <citation type="journal article" date="2023" name="G3 (Bethesda)">
        <title>Whole genome assemblies of Zophobas morio and Tenebrio molitor.</title>
        <authorList>
            <person name="Kaur S."/>
            <person name="Stinson S.A."/>
            <person name="diCenzo G.C."/>
        </authorList>
    </citation>
    <scope>NUCLEOTIDE SEQUENCE</scope>
    <source>
        <strain evidence="4">QUZm001</strain>
    </source>
</reference>
<name>A0AA38MKF5_9CUCU</name>
<proteinExistence type="inferred from homology"/>
<dbReference type="PANTHER" id="PTHR10858:SF23">
    <property type="entry name" value="DEOXYRIBONUCLEASE II"/>
    <property type="match status" value="1"/>
</dbReference>
<dbReference type="CDD" id="cd09120">
    <property type="entry name" value="PLDc_DNaseII_1"/>
    <property type="match status" value="1"/>
</dbReference>
<evidence type="ECO:0000313" key="5">
    <source>
        <dbReference type="Proteomes" id="UP001168821"/>
    </source>
</evidence>
<evidence type="ECO:0000256" key="1">
    <source>
        <dbReference type="ARBA" id="ARBA00007527"/>
    </source>
</evidence>
<comment type="caution">
    <text evidence="4">The sequence shown here is derived from an EMBL/GenBank/DDBJ whole genome shotgun (WGS) entry which is preliminary data.</text>
</comment>
<dbReference type="EMBL" id="JALNTZ010000003">
    <property type="protein sequence ID" value="KAJ3659287.1"/>
    <property type="molecule type" value="Genomic_DNA"/>
</dbReference>
<organism evidence="4 5">
    <name type="scientific">Zophobas morio</name>
    <dbReference type="NCBI Taxonomy" id="2755281"/>
    <lineage>
        <taxon>Eukaryota</taxon>
        <taxon>Metazoa</taxon>
        <taxon>Ecdysozoa</taxon>
        <taxon>Arthropoda</taxon>
        <taxon>Hexapoda</taxon>
        <taxon>Insecta</taxon>
        <taxon>Pterygota</taxon>
        <taxon>Neoptera</taxon>
        <taxon>Endopterygota</taxon>
        <taxon>Coleoptera</taxon>
        <taxon>Polyphaga</taxon>
        <taxon>Cucujiformia</taxon>
        <taxon>Tenebrionidae</taxon>
        <taxon>Zophobas</taxon>
    </lineage>
</organism>
<protein>
    <submittedName>
        <fullName evidence="4">Uncharacterized protein</fullName>
    </submittedName>
</protein>
<dbReference type="PANTHER" id="PTHR10858">
    <property type="entry name" value="DEOXYRIBONUCLEASE II"/>
    <property type="match status" value="1"/>
</dbReference>